<keyword evidence="3" id="KW-1185">Reference proteome</keyword>
<proteinExistence type="predicted"/>
<dbReference type="Proteomes" id="UP000561459">
    <property type="component" value="Unassembled WGS sequence"/>
</dbReference>
<organism evidence="2 3">
    <name type="scientific">Novosphingobium fluoreni</name>
    <dbReference type="NCBI Taxonomy" id="1391222"/>
    <lineage>
        <taxon>Bacteria</taxon>
        <taxon>Pseudomonadati</taxon>
        <taxon>Pseudomonadota</taxon>
        <taxon>Alphaproteobacteria</taxon>
        <taxon>Sphingomonadales</taxon>
        <taxon>Sphingomonadaceae</taxon>
        <taxon>Novosphingobium</taxon>
    </lineage>
</organism>
<comment type="caution">
    <text evidence="2">The sequence shown here is derived from an EMBL/GenBank/DDBJ whole genome shotgun (WGS) entry which is preliminary data.</text>
</comment>
<gene>
    <name evidence="2" type="ORF">GGR39_002870</name>
</gene>
<name>A0A7W6CA44_9SPHN</name>
<accession>A0A7W6CA44</accession>
<dbReference type="AlphaFoldDB" id="A0A7W6CA44"/>
<protein>
    <submittedName>
        <fullName evidence="2">Uncharacterized protein</fullName>
    </submittedName>
</protein>
<evidence type="ECO:0000313" key="2">
    <source>
        <dbReference type="EMBL" id="MBB3941202.1"/>
    </source>
</evidence>
<dbReference type="EMBL" id="JACIDY010000007">
    <property type="protein sequence ID" value="MBB3941202.1"/>
    <property type="molecule type" value="Genomic_DNA"/>
</dbReference>
<evidence type="ECO:0000313" key="3">
    <source>
        <dbReference type="Proteomes" id="UP000561459"/>
    </source>
</evidence>
<feature type="region of interest" description="Disordered" evidence="1">
    <location>
        <begin position="1"/>
        <end position="30"/>
    </location>
</feature>
<evidence type="ECO:0000256" key="1">
    <source>
        <dbReference type="SAM" id="MobiDB-lite"/>
    </source>
</evidence>
<sequence length="30" mass="3361">MITVRGIGRDLREHMNLPGDPAPLEQHHGL</sequence>
<reference evidence="2 3" key="1">
    <citation type="submission" date="2020-08" db="EMBL/GenBank/DDBJ databases">
        <title>Genomic Encyclopedia of Type Strains, Phase IV (KMG-IV): sequencing the most valuable type-strain genomes for metagenomic binning, comparative biology and taxonomic classification.</title>
        <authorList>
            <person name="Goeker M."/>
        </authorList>
    </citation>
    <scope>NUCLEOTIDE SEQUENCE [LARGE SCALE GENOMIC DNA]</scope>
    <source>
        <strain evidence="2 3">DSM 27568</strain>
    </source>
</reference>